<name>A0A6N4RFG9_BLAVI</name>
<dbReference type="InterPro" id="IPR014985">
    <property type="entry name" value="WbqC"/>
</dbReference>
<organism evidence="1 2">
    <name type="scientific">Blastochloris viridis</name>
    <name type="common">Rhodopseudomonas viridis</name>
    <dbReference type="NCBI Taxonomy" id="1079"/>
    <lineage>
        <taxon>Bacteria</taxon>
        <taxon>Pseudomonadati</taxon>
        <taxon>Pseudomonadota</taxon>
        <taxon>Alphaproteobacteria</taxon>
        <taxon>Hyphomicrobiales</taxon>
        <taxon>Blastochloridaceae</taxon>
        <taxon>Blastochloris</taxon>
    </lineage>
</organism>
<dbReference type="EMBL" id="VAFM01000001">
    <property type="protein sequence ID" value="TKW62079.1"/>
    <property type="molecule type" value="Genomic_DNA"/>
</dbReference>
<dbReference type="Pfam" id="PF08889">
    <property type="entry name" value="WbqC"/>
    <property type="match status" value="1"/>
</dbReference>
<gene>
    <name evidence="1" type="ORF">DI628_00765</name>
</gene>
<accession>A0A6N4RFG9</accession>
<dbReference type="Proteomes" id="UP000320948">
    <property type="component" value="Unassembled WGS sequence"/>
</dbReference>
<comment type="caution">
    <text evidence="1">The sequence shown here is derived from an EMBL/GenBank/DDBJ whole genome shotgun (WGS) entry which is preliminary data.</text>
</comment>
<evidence type="ECO:0000313" key="2">
    <source>
        <dbReference type="Proteomes" id="UP000320948"/>
    </source>
</evidence>
<sequence>MQPYFFPYMGHFALIAAVDEWIVFDVTQYTPRTWMNRNRILHPTQEWQYVTVPLCNSSISIKTQDARVQDVAAAKQSTLGKLSHYRKAPFYWKVKSLVELAFDATQSDSLVALNVACLKEVCAYLEIPFRYRICSELELKYPEHMEAGDWAPFISQHVGATEYLNPLGGKELFDSKIFKEKGIELLFADFARFDYETPGYTFEPHLSILDVMMWNAPDVIREALHSHTTLVKV</sequence>
<dbReference type="AlphaFoldDB" id="A0A6N4RFG9"/>
<protein>
    <submittedName>
        <fullName evidence="1">WbqC family protein</fullName>
    </submittedName>
</protein>
<evidence type="ECO:0000313" key="1">
    <source>
        <dbReference type="EMBL" id="TKW62079.1"/>
    </source>
</evidence>
<reference evidence="1 2" key="1">
    <citation type="journal article" date="2017" name="Nat. Commun.">
        <title>In situ click chemistry generation of cyclooxygenase-2 inhibitors.</title>
        <authorList>
            <person name="Bhardwaj A."/>
            <person name="Kaur J."/>
            <person name="Wuest M."/>
            <person name="Wuest F."/>
        </authorList>
    </citation>
    <scope>NUCLEOTIDE SEQUENCE [LARGE SCALE GENOMIC DNA]</scope>
    <source>
        <strain evidence="1">S2_018_000_R2_106</strain>
    </source>
</reference>
<proteinExistence type="predicted"/>